<organism evidence="1 2">
    <name type="scientific">Paraferrimonas sedimenticola</name>
    <dbReference type="NCBI Taxonomy" id="375674"/>
    <lineage>
        <taxon>Bacteria</taxon>
        <taxon>Pseudomonadati</taxon>
        <taxon>Pseudomonadota</taxon>
        <taxon>Gammaproteobacteria</taxon>
        <taxon>Alteromonadales</taxon>
        <taxon>Ferrimonadaceae</taxon>
        <taxon>Paraferrimonas</taxon>
    </lineage>
</organism>
<protein>
    <recommendedName>
        <fullName evidence="3">Acetoacetate decarboxylase</fullName>
    </recommendedName>
</protein>
<gene>
    <name evidence="1" type="ORF">GCM10007895_32820</name>
</gene>
<reference evidence="1" key="1">
    <citation type="journal article" date="2014" name="Int. J. Syst. Evol. Microbiol.">
        <title>Complete genome sequence of Corynebacterium casei LMG S-19264T (=DSM 44701T), isolated from a smear-ripened cheese.</title>
        <authorList>
            <consortium name="US DOE Joint Genome Institute (JGI-PGF)"/>
            <person name="Walter F."/>
            <person name="Albersmeier A."/>
            <person name="Kalinowski J."/>
            <person name="Ruckert C."/>
        </authorList>
    </citation>
    <scope>NUCLEOTIDE SEQUENCE</scope>
    <source>
        <strain evidence="1">NBRC 101628</strain>
    </source>
</reference>
<evidence type="ECO:0008006" key="3">
    <source>
        <dbReference type="Google" id="ProtNLM"/>
    </source>
</evidence>
<dbReference type="RefSeq" id="WP_095506049.1">
    <property type="nucleotide sequence ID" value="NZ_BSNC01000012.1"/>
</dbReference>
<dbReference type="Proteomes" id="UP001161422">
    <property type="component" value="Unassembled WGS sequence"/>
</dbReference>
<name>A0AA37W2E7_9GAMM</name>
<dbReference type="EMBL" id="BSNC01000012">
    <property type="protein sequence ID" value="GLP97975.1"/>
    <property type="molecule type" value="Genomic_DNA"/>
</dbReference>
<evidence type="ECO:0000313" key="1">
    <source>
        <dbReference type="EMBL" id="GLP97975.1"/>
    </source>
</evidence>
<dbReference type="GO" id="GO:0016829">
    <property type="term" value="F:lyase activity"/>
    <property type="evidence" value="ECO:0007669"/>
    <property type="project" value="InterPro"/>
</dbReference>
<keyword evidence="2" id="KW-1185">Reference proteome</keyword>
<proteinExistence type="predicted"/>
<comment type="caution">
    <text evidence="1">The sequence shown here is derived from an EMBL/GenBank/DDBJ whole genome shotgun (WGS) entry which is preliminary data.</text>
</comment>
<dbReference type="InterPro" id="IPR010451">
    <property type="entry name" value="Acetoacetate_decarboxylase"/>
</dbReference>
<dbReference type="SUPFAM" id="SSF160104">
    <property type="entry name" value="Acetoacetate decarboxylase-like"/>
    <property type="match status" value="1"/>
</dbReference>
<accession>A0AA37W2E7</accession>
<dbReference type="Pfam" id="PF06314">
    <property type="entry name" value="ADC"/>
    <property type="match status" value="1"/>
</dbReference>
<dbReference type="AlphaFoldDB" id="A0AA37W2E7"/>
<sequence>MQPNTHIEPELLDNSDQFKHPFFRQFKLRTANSPLALTEDISKDYLFPTLYGNVSCAIGIFLCDYDKAKALLPHPKMKPVAMPKGRALVTFSCYEYRNVSGIAPYNEIAMTIPVMIDPSVNVPVLPVLMDKLFRKFGYYVFHMPVTSLENRIRGNNIWGLPKVVNRIDIEADAQQSVTQAFDEDGNSYFRLTVPTQGAKQAFDVRSNLYSQLGSQLLQSPTQFKAEFNVTKFMNRLWTKGGADPGVLEIGEGPYADMLRELKIEPQPFQFRFADDMNACFDLPNPNYRAPFGFE</sequence>
<dbReference type="InterPro" id="IPR023375">
    <property type="entry name" value="ADC_dom_sf"/>
</dbReference>
<dbReference type="Gene3D" id="2.40.400.10">
    <property type="entry name" value="Acetoacetate decarboxylase-like"/>
    <property type="match status" value="1"/>
</dbReference>
<evidence type="ECO:0000313" key="2">
    <source>
        <dbReference type="Proteomes" id="UP001161422"/>
    </source>
</evidence>
<reference evidence="1" key="2">
    <citation type="submission" date="2023-01" db="EMBL/GenBank/DDBJ databases">
        <title>Draft genome sequence of Paraferrimonas sedimenticola strain NBRC 101628.</title>
        <authorList>
            <person name="Sun Q."/>
            <person name="Mori K."/>
        </authorList>
    </citation>
    <scope>NUCLEOTIDE SEQUENCE</scope>
    <source>
        <strain evidence="1">NBRC 101628</strain>
    </source>
</reference>